<dbReference type="SMART" id="SM00267">
    <property type="entry name" value="GGDEF"/>
    <property type="match status" value="1"/>
</dbReference>
<dbReference type="InterPro" id="IPR001633">
    <property type="entry name" value="EAL_dom"/>
</dbReference>
<protein>
    <submittedName>
        <fullName evidence="6">EAL domain-containing protein</fullName>
    </submittedName>
</protein>
<feature type="domain" description="GGDEF" evidence="5">
    <location>
        <begin position="324"/>
        <end position="457"/>
    </location>
</feature>
<dbReference type="NCBIfam" id="TIGR00229">
    <property type="entry name" value="sensory_box"/>
    <property type="match status" value="1"/>
</dbReference>
<dbReference type="PROSITE" id="PS50112">
    <property type="entry name" value="PAS"/>
    <property type="match status" value="1"/>
</dbReference>
<dbReference type="PROSITE" id="PS50887">
    <property type="entry name" value="GGDEF"/>
    <property type="match status" value="1"/>
</dbReference>
<dbReference type="InterPro" id="IPR000700">
    <property type="entry name" value="PAS-assoc_C"/>
</dbReference>
<dbReference type="SMART" id="SM00086">
    <property type="entry name" value="PAC"/>
    <property type="match status" value="1"/>
</dbReference>
<dbReference type="InterPro" id="IPR000160">
    <property type="entry name" value="GGDEF_dom"/>
</dbReference>
<accession>A0ABT4D498</accession>
<evidence type="ECO:0000259" key="3">
    <source>
        <dbReference type="PROSITE" id="PS50113"/>
    </source>
</evidence>
<proteinExistence type="predicted"/>
<dbReference type="CDD" id="cd00130">
    <property type="entry name" value="PAS"/>
    <property type="match status" value="1"/>
</dbReference>
<dbReference type="NCBIfam" id="TIGR00254">
    <property type="entry name" value="GGDEF"/>
    <property type="match status" value="1"/>
</dbReference>
<dbReference type="SUPFAM" id="SSF55785">
    <property type="entry name" value="PYP-like sensor domain (PAS domain)"/>
    <property type="match status" value="2"/>
</dbReference>
<dbReference type="InterPro" id="IPR052155">
    <property type="entry name" value="Biofilm_reg_signaling"/>
</dbReference>
<gene>
    <name evidence="6" type="ORF">OW729_00715</name>
</gene>
<keyword evidence="7" id="KW-1185">Reference proteome</keyword>
<feature type="domain" description="EAL" evidence="4">
    <location>
        <begin position="466"/>
        <end position="720"/>
    </location>
</feature>
<dbReference type="InterPro" id="IPR000014">
    <property type="entry name" value="PAS"/>
</dbReference>
<evidence type="ECO:0000256" key="1">
    <source>
        <dbReference type="SAM" id="Coils"/>
    </source>
</evidence>
<dbReference type="Pfam" id="PF00563">
    <property type="entry name" value="EAL"/>
    <property type="match status" value="1"/>
</dbReference>
<dbReference type="Gene3D" id="3.20.20.450">
    <property type="entry name" value="EAL domain"/>
    <property type="match status" value="1"/>
</dbReference>
<dbReference type="RefSeq" id="WP_268059477.1">
    <property type="nucleotide sequence ID" value="NZ_JAPQFJ010000001.1"/>
</dbReference>
<dbReference type="Pfam" id="PF00990">
    <property type="entry name" value="GGDEF"/>
    <property type="match status" value="1"/>
</dbReference>
<name>A0ABT4D498_9CLOT</name>
<dbReference type="SMART" id="SM00091">
    <property type="entry name" value="PAS"/>
    <property type="match status" value="2"/>
</dbReference>
<dbReference type="InterPro" id="IPR029787">
    <property type="entry name" value="Nucleotide_cyclase"/>
</dbReference>
<dbReference type="CDD" id="cd01948">
    <property type="entry name" value="EAL"/>
    <property type="match status" value="1"/>
</dbReference>
<dbReference type="SUPFAM" id="SSF141868">
    <property type="entry name" value="EAL domain-like"/>
    <property type="match status" value="1"/>
</dbReference>
<dbReference type="PROSITE" id="PS50113">
    <property type="entry name" value="PAC"/>
    <property type="match status" value="1"/>
</dbReference>
<dbReference type="PROSITE" id="PS50883">
    <property type="entry name" value="EAL"/>
    <property type="match status" value="1"/>
</dbReference>
<dbReference type="Gene3D" id="3.30.70.270">
    <property type="match status" value="1"/>
</dbReference>
<dbReference type="Proteomes" id="UP001144612">
    <property type="component" value="Unassembled WGS sequence"/>
</dbReference>
<dbReference type="PANTHER" id="PTHR44757:SF2">
    <property type="entry name" value="BIOFILM ARCHITECTURE MAINTENANCE PROTEIN MBAA"/>
    <property type="match status" value="1"/>
</dbReference>
<dbReference type="EMBL" id="JAPQFJ010000001">
    <property type="protein sequence ID" value="MCY6957118.1"/>
    <property type="molecule type" value="Genomic_DNA"/>
</dbReference>
<sequence>MNNFNDMEKNSLFIKNIPGLVFIKDKNMKTVFLSKKYEKILNKPLHEILCKKNDEIWLKDTVNHITQSDLEAFELNKGQYILTEETIEVNGENNTYMIVKFPIPDEKNEISLIGGVSINVTTLKEKEKRLEEEYIELSAVYEELTATEEELRIQYNELQEKEELLRKSEERYQLALLAAKDGIYDFDIKNNKMFYSNSWKNMLGYQDEDIEDSYDVWESLIHPLDKQRVVEEMNKYLNKEINSYNIEYRFKNKDGSYIWVQDRATAVWDGEGNPSRVTGAHINIDERIKKEKIIFNMAYYDGLTGLPNRRFFKEKLKEILKEDNKGIVLFLDLDNFKNINDTLGHDVGDELLKVIACKLKEVLGKDDILARFGGDEFLILQPNIYKREEAIKSVNKILDIFKDLWQVREHKIYITSSIGITHYPHDSSDLNIILRNVDTAAYDAKSSGKNRYEFFEKSMYDEMLRKTKIEKALREAIDNNELELYYQPQVEVKTGKIVSLEALIRWKHPEMGLVSPMEFIPIAEETGFIVDIGEWVLRTACKQNKEWKDKGYKYDTVAVNVSSIQLRQRGFVDLVKNILEETKLEPQFLELEITESVLMESLQKSIKILDELRTIGVKTALDDFGTGYSSLNYLMKIPIDTVKIDKTFIDNICVNYTQKSVIEGIILIAHEMKLDVVAEGVEVEDQLKILANKKCDKIQGYFFSKPYEANNVEKNLKKGFFSVSV</sequence>
<dbReference type="PANTHER" id="PTHR44757">
    <property type="entry name" value="DIGUANYLATE CYCLASE DGCP"/>
    <property type="match status" value="1"/>
</dbReference>
<dbReference type="InterPro" id="IPR013655">
    <property type="entry name" value="PAS_fold_3"/>
</dbReference>
<dbReference type="Pfam" id="PF08447">
    <property type="entry name" value="PAS_3"/>
    <property type="match status" value="1"/>
</dbReference>
<evidence type="ECO:0000259" key="4">
    <source>
        <dbReference type="PROSITE" id="PS50883"/>
    </source>
</evidence>
<reference evidence="6" key="1">
    <citation type="submission" date="2022-12" db="EMBL/GenBank/DDBJ databases">
        <title>Clostridium sp. nov., isolated from industrial wastewater.</title>
        <authorList>
            <person name="Jiayan W."/>
        </authorList>
    </citation>
    <scope>NUCLEOTIDE SEQUENCE</scope>
    <source>
        <strain evidence="6">ZC22-4</strain>
    </source>
</reference>
<dbReference type="CDD" id="cd01949">
    <property type="entry name" value="GGDEF"/>
    <property type="match status" value="1"/>
</dbReference>
<dbReference type="InterPro" id="IPR035919">
    <property type="entry name" value="EAL_sf"/>
</dbReference>
<dbReference type="InterPro" id="IPR043128">
    <property type="entry name" value="Rev_trsase/Diguanyl_cyclase"/>
</dbReference>
<comment type="caution">
    <text evidence="6">The sequence shown here is derived from an EMBL/GenBank/DDBJ whole genome shotgun (WGS) entry which is preliminary data.</text>
</comment>
<evidence type="ECO:0000259" key="5">
    <source>
        <dbReference type="PROSITE" id="PS50887"/>
    </source>
</evidence>
<organism evidence="6 7">
    <name type="scientific">Clostridium brassicae</name>
    <dbReference type="NCBI Taxonomy" id="2999072"/>
    <lineage>
        <taxon>Bacteria</taxon>
        <taxon>Bacillati</taxon>
        <taxon>Bacillota</taxon>
        <taxon>Clostridia</taxon>
        <taxon>Eubacteriales</taxon>
        <taxon>Clostridiaceae</taxon>
        <taxon>Clostridium</taxon>
    </lineage>
</organism>
<evidence type="ECO:0000259" key="2">
    <source>
        <dbReference type="PROSITE" id="PS50112"/>
    </source>
</evidence>
<feature type="domain" description="PAS" evidence="2">
    <location>
        <begin position="168"/>
        <end position="240"/>
    </location>
</feature>
<evidence type="ECO:0000313" key="6">
    <source>
        <dbReference type="EMBL" id="MCY6957118.1"/>
    </source>
</evidence>
<dbReference type="InterPro" id="IPR001610">
    <property type="entry name" value="PAC"/>
</dbReference>
<evidence type="ECO:0000313" key="7">
    <source>
        <dbReference type="Proteomes" id="UP001144612"/>
    </source>
</evidence>
<feature type="domain" description="PAC" evidence="3">
    <location>
        <begin position="244"/>
        <end position="296"/>
    </location>
</feature>
<feature type="coiled-coil region" evidence="1">
    <location>
        <begin position="120"/>
        <end position="178"/>
    </location>
</feature>
<dbReference type="Gene3D" id="3.30.450.20">
    <property type="entry name" value="PAS domain"/>
    <property type="match status" value="2"/>
</dbReference>
<keyword evidence="1" id="KW-0175">Coiled coil</keyword>
<dbReference type="InterPro" id="IPR035965">
    <property type="entry name" value="PAS-like_dom_sf"/>
</dbReference>
<dbReference type="SUPFAM" id="SSF55073">
    <property type="entry name" value="Nucleotide cyclase"/>
    <property type="match status" value="1"/>
</dbReference>
<dbReference type="SMART" id="SM00052">
    <property type="entry name" value="EAL"/>
    <property type="match status" value="1"/>
</dbReference>